<dbReference type="NCBIfam" id="NF047751">
    <property type="entry name" value="HepT_toxin"/>
    <property type="match status" value="1"/>
</dbReference>
<feature type="domain" description="Polymerase beta nucleotidyltransferase" evidence="5">
    <location>
        <begin position="6"/>
        <end position="103"/>
    </location>
</feature>
<organism evidence="6 7">
    <name type="scientific">Candidatus Desantisbacteria bacterium CG_4_8_14_3_um_filter_40_12</name>
    <dbReference type="NCBI Taxonomy" id="1974545"/>
    <lineage>
        <taxon>Bacteria</taxon>
        <taxon>Candidatus Desantisiibacteriota</taxon>
    </lineage>
</organism>
<evidence type="ECO:0000256" key="2">
    <source>
        <dbReference type="ARBA" id="ARBA00022722"/>
    </source>
</evidence>
<evidence type="ECO:0000256" key="4">
    <source>
        <dbReference type="ARBA" id="ARBA00024207"/>
    </source>
</evidence>
<dbReference type="Pfam" id="PF18765">
    <property type="entry name" value="Polbeta"/>
    <property type="match status" value="1"/>
</dbReference>
<keyword evidence="3" id="KW-0378">Hydrolase</keyword>
<dbReference type="PANTHER" id="PTHR43852:SF3">
    <property type="entry name" value="NUCLEOTIDYLTRANSFERASE"/>
    <property type="match status" value="1"/>
</dbReference>
<comment type="similarity">
    <text evidence="4">Belongs to the HepT RNase toxin family.</text>
</comment>
<accession>A0A2M7JF74</accession>
<dbReference type="GO" id="GO:0110001">
    <property type="term" value="C:toxin-antitoxin complex"/>
    <property type="evidence" value="ECO:0007669"/>
    <property type="project" value="InterPro"/>
</dbReference>
<dbReference type="Pfam" id="PF01934">
    <property type="entry name" value="HepT-like"/>
    <property type="match status" value="1"/>
</dbReference>
<keyword evidence="2" id="KW-0540">Nuclease</keyword>
<sequence>MKLDLLKEYFEKDDSIALAFLFGSRAKNLQRKVSDWDIGVYFKGAEYLELETENQYSGENKIWSDLVDMLKTDDVDFVVLNRASPSLVYNVLRIGTPLVMRDKTLYLELLRKVGYEAMDWWDFVNDFWDISQRAKSIPPEERSRLQEYLSFLEKEFEEIGEIKKFSWEDYQKDSFKRKIIERWVENLIMGSLDCAKIVLACERREIPQSYKDVLKVFMACFVDSSMADKFSEFSKLRNIIVHRYLDIKWQQIKNFIKDAEVLYPVFIQKVKDILRK</sequence>
<reference evidence="7" key="1">
    <citation type="submission" date="2017-09" db="EMBL/GenBank/DDBJ databases">
        <title>Depth-based differentiation of microbial function through sediment-hosted aquifers and enrichment of novel symbionts in the deep terrestrial subsurface.</title>
        <authorList>
            <person name="Probst A.J."/>
            <person name="Ladd B."/>
            <person name="Jarett J.K."/>
            <person name="Geller-Mcgrath D.E."/>
            <person name="Sieber C.M.K."/>
            <person name="Emerson J.B."/>
            <person name="Anantharaman K."/>
            <person name="Thomas B.C."/>
            <person name="Malmstrom R."/>
            <person name="Stieglmeier M."/>
            <person name="Klingl A."/>
            <person name="Woyke T."/>
            <person name="Ryan C.M."/>
            <person name="Banfield J.F."/>
        </authorList>
    </citation>
    <scope>NUCLEOTIDE SEQUENCE [LARGE SCALE GENOMIC DNA]</scope>
</reference>
<evidence type="ECO:0000313" key="7">
    <source>
        <dbReference type="Proteomes" id="UP000229297"/>
    </source>
</evidence>
<dbReference type="Gene3D" id="3.30.460.10">
    <property type="entry name" value="Beta Polymerase, domain 2"/>
    <property type="match status" value="1"/>
</dbReference>
<proteinExistence type="inferred from homology"/>
<gene>
    <name evidence="6" type="ORF">COZ71_00010</name>
</gene>
<evidence type="ECO:0000256" key="1">
    <source>
        <dbReference type="ARBA" id="ARBA00022649"/>
    </source>
</evidence>
<dbReference type="NCBIfam" id="NF047752">
    <property type="entry name" value="MntA_antitoxin"/>
    <property type="match status" value="1"/>
</dbReference>
<protein>
    <recommendedName>
        <fullName evidence="5">Polymerase beta nucleotidyltransferase domain-containing protein</fullName>
    </recommendedName>
</protein>
<dbReference type="InterPro" id="IPR041633">
    <property type="entry name" value="Polbeta"/>
</dbReference>
<dbReference type="GO" id="GO:0004540">
    <property type="term" value="F:RNA nuclease activity"/>
    <property type="evidence" value="ECO:0007669"/>
    <property type="project" value="InterPro"/>
</dbReference>
<dbReference type="PANTHER" id="PTHR43852">
    <property type="entry name" value="NUCLEOTIDYLTRANSFERASE"/>
    <property type="match status" value="1"/>
</dbReference>
<dbReference type="InterPro" id="IPR037038">
    <property type="entry name" value="HepT-like_sf"/>
</dbReference>
<evidence type="ECO:0000259" key="5">
    <source>
        <dbReference type="Pfam" id="PF18765"/>
    </source>
</evidence>
<dbReference type="InterPro" id="IPR008201">
    <property type="entry name" value="HepT-like"/>
</dbReference>
<dbReference type="GO" id="GO:0016787">
    <property type="term" value="F:hydrolase activity"/>
    <property type="evidence" value="ECO:0007669"/>
    <property type="project" value="UniProtKB-KW"/>
</dbReference>
<dbReference type="Proteomes" id="UP000229297">
    <property type="component" value="Unassembled WGS sequence"/>
</dbReference>
<dbReference type="InterPro" id="IPR052930">
    <property type="entry name" value="TA_antitoxin_MntA"/>
</dbReference>
<dbReference type="AlphaFoldDB" id="A0A2M7JF74"/>
<dbReference type="Gene3D" id="1.20.120.580">
    <property type="entry name" value="bsu32300-like"/>
    <property type="match status" value="1"/>
</dbReference>
<evidence type="ECO:0000256" key="3">
    <source>
        <dbReference type="ARBA" id="ARBA00022801"/>
    </source>
</evidence>
<dbReference type="EMBL" id="PFIC01000001">
    <property type="protein sequence ID" value="PIX18059.1"/>
    <property type="molecule type" value="Genomic_DNA"/>
</dbReference>
<keyword evidence="1" id="KW-1277">Toxin-antitoxin system</keyword>
<dbReference type="SUPFAM" id="SSF81301">
    <property type="entry name" value="Nucleotidyltransferase"/>
    <property type="match status" value="1"/>
</dbReference>
<name>A0A2M7JF74_9BACT</name>
<evidence type="ECO:0000313" key="6">
    <source>
        <dbReference type="EMBL" id="PIX18059.1"/>
    </source>
</evidence>
<dbReference type="InterPro" id="IPR043519">
    <property type="entry name" value="NT_sf"/>
</dbReference>
<dbReference type="CDD" id="cd05403">
    <property type="entry name" value="NT_KNTase_like"/>
    <property type="match status" value="1"/>
</dbReference>
<comment type="caution">
    <text evidence="6">The sequence shown here is derived from an EMBL/GenBank/DDBJ whole genome shotgun (WGS) entry which is preliminary data.</text>
</comment>